<sequence>MRRTCGRIGYNLLLLSFMFIFFTESDQTLGAELRIDTIAVTPFGFLTADGKPTGMMYEIANKIAEQAGLPHSNTVVPYARTIIDIQSGNADIVLRIGNDKLGEVAIPVATVVSMPIIIVSTNKNHFNNLSEMQGLTVGVLRGGQFDNDFDNNSNIIKYAVNDYVQIIKMLAAGRLDAGIGTSVGIYYSSLQAGITPDKLGQSLLIGRRDFVLYMSKKTANPQTIEALREATLKLSANGQIKNIIDKYMSDFNWDLQDVPLKAR</sequence>
<name>A0A923HF52_9BURK</name>
<dbReference type="AlphaFoldDB" id="A0A923HF52"/>
<evidence type="ECO:0000259" key="2">
    <source>
        <dbReference type="SMART" id="SM00062"/>
    </source>
</evidence>
<proteinExistence type="predicted"/>
<comment type="caution">
    <text evidence="3">The sequence shown here is derived from an EMBL/GenBank/DDBJ whole genome shotgun (WGS) entry which is preliminary data.</text>
</comment>
<reference evidence="3" key="1">
    <citation type="submission" date="2020-08" db="EMBL/GenBank/DDBJ databases">
        <title>Novel species isolated from subtropical streams in China.</title>
        <authorList>
            <person name="Lu H."/>
        </authorList>
    </citation>
    <scope>NUCLEOTIDE SEQUENCE</scope>
    <source>
        <strain evidence="3">KACC 12607</strain>
    </source>
</reference>
<protein>
    <submittedName>
        <fullName evidence="3">Transporter substrate-binding domain-containing protein</fullName>
    </submittedName>
</protein>
<dbReference type="Pfam" id="PF00497">
    <property type="entry name" value="SBP_bac_3"/>
    <property type="match status" value="1"/>
</dbReference>
<keyword evidence="1" id="KW-0732">Signal</keyword>
<keyword evidence="4" id="KW-1185">Reference proteome</keyword>
<gene>
    <name evidence="3" type="ORF">H8K32_07270</name>
</gene>
<dbReference type="Proteomes" id="UP000634011">
    <property type="component" value="Unassembled WGS sequence"/>
</dbReference>
<dbReference type="Gene3D" id="3.40.190.10">
    <property type="entry name" value="Periplasmic binding protein-like II"/>
    <property type="match status" value="2"/>
</dbReference>
<dbReference type="SUPFAM" id="SSF53850">
    <property type="entry name" value="Periplasmic binding protein-like II"/>
    <property type="match status" value="1"/>
</dbReference>
<accession>A0A923HF52</accession>
<feature type="domain" description="Solute-binding protein family 3/N-terminal" evidence="2">
    <location>
        <begin position="32"/>
        <end position="250"/>
    </location>
</feature>
<evidence type="ECO:0000313" key="3">
    <source>
        <dbReference type="EMBL" id="MBC3861895.1"/>
    </source>
</evidence>
<evidence type="ECO:0000313" key="4">
    <source>
        <dbReference type="Proteomes" id="UP000634011"/>
    </source>
</evidence>
<evidence type="ECO:0000256" key="1">
    <source>
        <dbReference type="ARBA" id="ARBA00022729"/>
    </source>
</evidence>
<dbReference type="PANTHER" id="PTHR35936">
    <property type="entry name" value="MEMBRANE-BOUND LYTIC MUREIN TRANSGLYCOSYLASE F"/>
    <property type="match status" value="1"/>
</dbReference>
<dbReference type="PANTHER" id="PTHR35936:SF6">
    <property type="entry name" value="AMINO ACID ABC TRANSPORTER SUBSTRATE-BINDING PAAT FAMILY PROTEIN"/>
    <property type="match status" value="1"/>
</dbReference>
<dbReference type="EMBL" id="JACOFV010000005">
    <property type="protein sequence ID" value="MBC3861895.1"/>
    <property type="molecule type" value="Genomic_DNA"/>
</dbReference>
<dbReference type="InterPro" id="IPR001638">
    <property type="entry name" value="Solute-binding_3/MltF_N"/>
</dbReference>
<organism evidence="3 4">
    <name type="scientific">Undibacterium jejuense</name>
    <dbReference type="NCBI Taxonomy" id="1344949"/>
    <lineage>
        <taxon>Bacteria</taxon>
        <taxon>Pseudomonadati</taxon>
        <taxon>Pseudomonadota</taxon>
        <taxon>Betaproteobacteria</taxon>
        <taxon>Burkholderiales</taxon>
        <taxon>Oxalobacteraceae</taxon>
        <taxon>Undibacterium</taxon>
    </lineage>
</organism>
<dbReference type="SMART" id="SM00062">
    <property type="entry name" value="PBPb"/>
    <property type="match status" value="1"/>
</dbReference>
<dbReference type="RefSeq" id="WP_186911818.1">
    <property type="nucleotide sequence ID" value="NZ_JACOFV010000005.1"/>
</dbReference>